<evidence type="ECO:0008006" key="3">
    <source>
        <dbReference type="Google" id="ProtNLM"/>
    </source>
</evidence>
<accession>A0ABD3XSF7</accession>
<keyword evidence="2" id="KW-1185">Reference proteome</keyword>
<comment type="caution">
    <text evidence="1">The sequence shown here is derived from an EMBL/GenBank/DDBJ whole genome shotgun (WGS) entry which is preliminary data.</text>
</comment>
<dbReference type="Gene3D" id="3.40.50.300">
    <property type="entry name" value="P-loop containing nucleotide triphosphate hydrolases"/>
    <property type="match status" value="1"/>
</dbReference>
<organism evidence="1 2">
    <name type="scientific">Sinanodonta woodiana</name>
    <name type="common">Chinese pond mussel</name>
    <name type="synonym">Anodonta woodiana</name>
    <dbReference type="NCBI Taxonomy" id="1069815"/>
    <lineage>
        <taxon>Eukaryota</taxon>
        <taxon>Metazoa</taxon>
        <taxon>Spiralia</taxon>
        <taxon>Lophotrochozoa</taxon>
        <taxon>Mollusca</taxon>
        <taxon>Bivalvia</taxon>
        <taxon>Autobranchia</taxon>
        <taxon>Heteroconchia</taxon>
        <taxon>Palaeoheterodonta</taxon>
        <taxon>Unionida</taxon>
        <taxon>Unionoidea</taxon>
        <taxon>Unionidae</taxon>
        <taxon>Unioninae</taxon>
        <taxon>Sinanodonta</taxon>
    </lineage>
</organism>
<protein>
    <recommendedName>
        <fullName evidence="3">P-loop containing nucleoside triphosphate hydrolase</fullName>
    </recommendedName>
</protein>
<dbReference type="EMBL" id="JBJQND010000001">
    <property type="protein sequence ID" value="KAL3888511.1"/>
    <property type="molecule type" value="Genomic_DNA"/>
</dbReference>
<evidence type="ECO:0000313" key="1">
    <source>
        <dbReference type="EMBL" id="KAL3888511.1"/>
    </source>
</evidence>
<dbReference type="Proteomes" id="UP001634394">
    <property type="component" value="Unassembled WGS sequence"/>
</dbReference>
<proteinExistence type="predicted"/>
<evidence type="ECO:0000313" key="2">
    <source>
        <dbReference type="Proteomes" id="UP001634394"/>
    </source>
</evidence>
<sequence length="186" mass="21551">MDDRSIQLFKEALKDGKETVHSIRVMVVGHLGVGKTTLIKRLLGEEVNISERHPTEGIDVHVNCCDVSLSTHEWTRRIKDDKHYCQMELMFKKMLNSLSAHTTSKRYNPIRVLMSGGGYDVVYASLIPRLYNETLQLFYFFYCFAILLIFKDVRFNFVRGFLVGIHSSLCKLYVKFFFEDPTVGLI</sequence>
<dbReference type="InterPro" id="IPR027417">
    <property type="entry name" value="P-loop_NTPase"/>
</dbReference>
<reference evidence="1 2" key="1">
    <citation type="submission" date="2024-11" db="EMBL/GenBank/DDBJ databases">
        <title>Chromosome-level genome assembly of the freshwater bivalve Anodonta woodiana.</title>
        <authorList>
            <person name="Chen X."/>
        </authorList>
    </citation>
    <scope>NUCLEOTIDE SEQUENCE [LARGE SCALE GENOMIC DNA]</scope>
    <source>
        <strain evidence="1">MN2024</strain>
        <tissue evidence="1">Gills</tissue>
    </source>
</reference>
<gene>
    <name evidence="1" type="ORF">ACJMK2_000877</name>
</gene>
<name>A0ABD3XSF7_SINWO</name>
<dbReference type="AlphaFoldDB" id="A0ABD3XSF7"/>
<dbReference type="SUPFAM" id="SSF52540">
    <property type="entry name" value="P-loop containing nucleoside triphosphate hydrolases"/>
    <property type="match status" value="1"/>
</dbReference>